<feature type="binding site" evidence="8">
    <location>
        <begin position="30"/>
        <end position="37"/>
    </location>
    <ligand>
        <name>ATP</name>
        <dbReference type="ChEBI" id="CHEBI:30616"/>
    </ligand>
</feature>
<comment type="caution">
    <text evidence="9">The sequence shown here is derived from an EMBL/GenBank/DDBJ whole genome shotgun (WGS) entry which is preliminary data.</text>
</comment>
<dbReference type="InterPro" id="IPR003721">
    <property type="entry name" value="Pantoate_ligase"/>
</dbReference>
<feature type="binding site" evidence="8">
    <location>
        <position position="155"/>
    </location>
    <ligand>
        <name>(R)-pantoate</name>
        <dbReference type="ChEBI" id="CHEBI:15980"/>
    </ligand>
</feature>
<evidence type="ECO:0000256" key="3">
    <source>
        <dbReference type="ARBA" id="ARBA00022598"/>
    </source>
</evidence>
<dbReference type="InterPro" id="IPR014729">
    <property type="entry name" value="Rossmann-like_a/b/a_fold"/>
</dbReference>
<evidence type="ECO:0000256" key="7">
    <source>
        <dbReference type="ARBA" id="ARBA00048258"/>
    </source>
</evidence>
<evidence type="ECO:0000256" key="8">
    <source>
        <dbReference type="HAMAP-Rule" id="MF_00158"/>
    </source>
</evidence>
<sequence length="282" mass="30328">MDMLHSAQDLRAAVGRWRSAGLRVGFVPTMGNLHAGHFSLLQTAREHCDRVVASVFVNPTQFGPNEDFARYPRTLDADGQGLAEQGCDLLFAPDVATMYPFGTDGATRVEVKGVTETLEGAFRPGHFAGVATVVLRLLNLVQADVAVFGRKDYQQLLTIRRLVADLCLPLRIVAAPTLREANGLAMSSRNQYLSAAERGQAGLIHQTLQQMRAAVERGDEPAAIEAAALAALDGAGFRSDYAALRRAEDLGLPEPGQRRGLVALIATRLGSTRLIDNLAIDA</sequence>
<dbReference type="EC" id="6.3.2.1" evidence="8"/>
<dbReference type="InterPro" id="IPR004821">
    <property type="entry name" value="Cyt_trans-like"/>
</dbReference>
<comment type="similarity">
    <text evidence="2 8">Belongs to the pantothenate synthetase family.</text>
</comment>
<keyword evidence="8" id="KW-0963">Cytoplasm</keyword>
<dbReference type="SUPFAM" id="SSF52374">
    <property type="entry name" value="Nucleotidylyl transferase"/>
    <property type="match status" value="1"/>
</dbReference>
<comment type="miscellaneous">
    <text evidence="8">The reaction proceeds by a bi uni uni bi ping pong mechanism.</text>
</comment>
<dbReference type="EMBL" id="JANFQO010000020">
    <property type="protein sequence ID" value="MCQ4166747.1"/>
    <property type="molecule type" value="Genomic_DNA"/>
</dbReference>
<keyword evidence="6 8" id="KW-0067">ATP-binding</keyword>
<dbReference type="RefSeq" id="WP_255915934.1">
    <property type="nucleotide sequence ID" value="NZ_JANFQO010000020.1"/>
</dbReference>
<organism evidence="9 10">
    <name type="scientific">Tahibacter harae</name>
    <dbReference type="NCBI Taxonomy" id="2963937"/>
    <lineage>
        <taxon>Bacteria</taxon>
        <taxon>Pseudomonadati</taxon>
        <taxon>Pseudomonadota</taxon>
        <taxon>Gammaproteobacteria</taxon>
        <taxon>Lysobacterales</taxon>
        <taxon>Rhodanobacteraceae</taxon>
        <taxon>Tahibacter</taxon>
    </lineage>
</organism>
<dbReference type="Gene3D" id="3.30.1300.10">
    <property type="entry name" value="Pantoate-beta-alanine ligase, C-terminal domain"/>
    <property type="match status" value="1"/>
</dbReference>
<evidence type="ECO:0000256" key="2">
    <source>
        <dbReference type="ARBA" id="ARBA00009256"/>
    </source>
</evidence>
<dbReference type="PANTHER" id="PTHR21299">
    <property type="entry name" value="CYTIDYLATE KINASE/PANTOATE-BETA-ALANINE LIGASE"/>
    <property type="match status" value="1"/>
</dbReference>
<comment type="subunit">
    <text evidence="8">Homodimer.</text>
</comment>
<dbReference type="HAMAP" id="MF_00158">
    <property type="entry name" value="PanC"/>
    <property type="match status" value="1"/>
</dbReference>
<dbReference type="Pfam" id="PF02569">
    <property type="entry name" value="Pantoate_ligase"/>
    <property type="match status" value="1"/>
</dbReference>
<dbReference type="GO" id="GO:0016874">
    <property type="term" value="F:ligase activity"/>
    <property type="evidence" value="ECO:0007669"/>
    <property type="project" value="UniProtKB-KW"/>
</dbReference>
<keyword evidence="3 8" id="KW-0436">Ligase</keyword>
<dbReference type="InterPro" id="IPR042176">
    <property type="entry name" value="Pantoate_ligase_C"/>
</dbReference>
<dbReference type="NCBIfam" id="TIGR00018">
    <property type="entry name" value="panC"/>
    <property type="match status" value="1"/>
</dbReference>
<feature type="binding site" evidence="8">
    <location>
        <position position="178"/>
    </location>
    <ligand>
        <name>ATP</name>
        <dbReference type="ChEBI" id="CHEBI:30616"/>
    </ligand>
</feature>
<comment type="function">
    <text evidence="8">Catalyzes the condensation of pantoate with beta-alanine in an ATP-dependent reaction via a pantoyl-adenylate intermediate.</text>
</comment>
<dbReference type="CDD" id="cd00560">
    <property type="entry name" value="PanC"/>
    <property type="match status" value="1"/>
</dbReference>
<evidence type="ECO:0000256" key="5">
    <source>
        <dbReference type="ARBA" id="ARBA00022741"/>
    </source>
</evidence>
<gene>
    <name evidence="8 9" type="primary">panC</name>
    <name evidence="9" type="ORF">NM961_18700</name>
</gene>
<feature type="binding site" evidence="8">
    <location>
        <begin position="186"/>
        <end position="189"/>
    </location>
    <ligand>
        <name>ATP</name>
        <dbReference type="ChEBI" id="CHEBI:30616"/>
    </ligand>
</feature>
<protein>
    <recommendedName>
        <fullName evidence="8">Pantothenate synthetase</fullName>
        <shortName evidence="8">PS</shortName>
        <ecNumber evidence="8">6.3.2.1</ecNumber>
    </recommendedName>
    <alternativeName>
        <fullName evidence="8">Pantoate--beta-alanine ligase</fullName>
    </alternativeName>
    <alternativeName>
        <fullName evidence="8">Pantoate-activating enzyme</fullName>
    </alternativeName>
</protein>
<reference evidence="9" key="1">
    <citation type="submission" date="2022-07" db="EMBL/GenBank/DDBJ databases">
        <title>Tahibacter sp., a new gammaproteobacterium isolated from the silt sample collected at pig farm.</title>
        <authorList>
            <person name="Chen H."/>
        </authorList>
    </citation>
    <scope>NUCLEOTIDE SEQUENCE</scope>
    <source>
        <strain evidence="9">P2K</strain>
    </source>
</reference>
<evidence type="ECO:0000256" key="4">
    <source>
        <dbReference type="ARBA" id="ARBA00022655"/>
    </source>
</evidence>
<feature type="binding site" evidence="8">
    <location>
        <begin position="149"/>
        <end position="152"/>
    </location>
    <ligand>
        <name>ATP</name>
        <dbReference type="ChEBI" id="CHEBI:30616"/>
    </ligand>
</feature>
<comment type="catalytic activity">
    <reaction evidence="7 8">
        <text>(R)-pantoate + beta-alanine + ATP = (R)-pantothenate + AMP + diphosphate + H(+)</text>
        <dbReference type="Rhea" id="RHEA:10912"/>
        <dbReference type="ChEBI" id="CHEBI:15378"/>
        <dbReference type="ChEBI" id="CHEBI:15980"/>
        <dbReference type="ChEBI" id="CHEBI:29032"/>
        <dbReference type="ChEBI" id="CHEBI:30616"/>
        <dbReference type="ChEBI" id="CHEBI:33019"/>
        <dbReference type="ChEBI" id="CHEBI:57966"/>
        <dbReference type="ChEBI" id="CHEBI:456215"/>
        <dbReference type="EC" id="6.3.2.1"/>
    </reaction>
</comment>
<evidence type="ECO:0000256" key="1">
    <source>
        <dbReference type="ARBA" id="ARBA00004990"/>
    </source>
</evidence>
<dbReference type="PANTHER" id="PTHR21299:SF1">
    <property type="entry name" value="PANTOATE--BETA-ALANINE LIGASE"/>
    <property type="match status" value="1"/>
</dbReference>
<accession>A0ABT1QWT3</accession>
<dbReference type="NCBIfam" id="TIGR00125">
    <property type="entry name" value="cyt_tran_rel"/>
    <property type="match status" value="1"/>
</dbReference>
<dbReference type="Gene3D" id="3.40.50.620">
    <property type="entry name" value="HUPs"/>
    <property type="match status" value="1"/>
</dbReference>
<keyword evidence="10" id="KW-1185">Reference proteome</keyword>
<comment type="pathway">
    <text evidence="1 8">Cofactor biosynthesis; (R)-pantothenate biosynthesis; (R)-pantothenate from (R)-pantoate and beta-alanine: step 1/1.</text>
</comment>
<proteinExistence type="inferred from homology"/>
<keyword evidence="5 8" id="KW-0547">Nucleotide-binding</keyword>
<evidence type="ECO:0000313" key="10">
    <source>
        <dbReference type="Proteomes" id="UP001165498"/>
    </source>
</evidence>
<feature type="binding site" evidence="8">
    <location>
        <position position="61"/>
    </location>
    <ligand>
        <name>(R)-pantoate</name>
        <dbReference type="ChEBI" id="CHEBI:15980"/>
    </ligand>
</feature>
<feature type="binding site" evidence="8">
    <location>
        <position position="61"/>
    </location>
    <ligand>
        <name>beta-alanine</name>
        <dbReference type="ChEBI" id="CHEBI:57966"/>
    </ligand>
</feature>
<evidence type="ECO:0000313" key="9">
    <source>
        <dbReference type="EMBL" id="MCQ4166747.1"/>
    </source>
</evidence>
<keyword evidence="4 8" id="KW-0566">Pantothenate biosynthesis</keyword>
<name>A0ABT1QWT3_9GAMM</name>
<feature type="active site" description="Proton donor" evidence="8">
    <location>
        <position position="37"/>
    </location>
</feature>
<comment type="subcellular location">
    <subcellularLocation>
        <location evidence="8">Cytoplasm</location>
    </subcellularLocation>
</comment>
<evidence type="ECO:0000256" key="6">
    <source>
        <dbReference type="ARBA" id="ARBA00022840"/>
    </source>
</evidence>
<dbReference type="Proteomes" id="UP001165498">
    <property type="component" value="Unassembled WGS sequence"/>
</dbReference>